<feature type="domain" description="GGDEF" evidence="5">
    <location>
        <begin position="407"/>
        <end position="540"/>
    </location>
</feature>
<name>A0A1E8FJF8_9ALTE</name>
<dbReference type="GO" id="GO:0006355">
    <property type="term" value="P:regulation of DNA-templated transcription"/>
    <property type="evidence" value="ECO:0007669"/>
    <property type="project" value="InterPro"/>
</dbReference>
<dbReference type="InterPro" id="IPR000160">
    <property type="entry name" value="GGDEF_dom"/>
</dbReference>
<feature type="domain" description="PAS" evidence="2">
    <location>
        <begin position="128"/>
        <end position="198"/>
    </location>
</feature>
<protein>
    <recommendedName>
        <fullName evidence="8">Diguanylate cyclase</fullName>
    </recommendedName>
</protein>
<dbReference type="FunFam" id="3.30.70.270:FF:000001">
    <property type="entry name" value="Diguanylate cyclase domain protein"/>
    <property type="match status" value="1"/>
</dbReference>
<dbReference type="AlphaFoldDB" id="A0A1E8FJF8"/>
<dbReference type="SMART" id="SM00052">
    <property type="entry name" value="EAL"/>
    <property type="match status" value="1"/>
</dbReference>
<dbReference type="PANTHER" id="PTHR44757">
    <property type="entry name" value="DIGUANYLATE CYCLASE DGCP"/>
    <property type="match status" value="1"/>
</dbReference>
<dbReference type="InterPro" id="IPR013767">
    <property type="entry name" value="PAS_fold"/>
</dbReference>
<accession>A0A1E8FJF8</accession>
<dbReference type="InterPro" id="IPR001633">
    <property type="entry name" value="EAL_dom"/>
</dbReference>
<dbReference type="InterPro" id="IPR043128">
    <property type="entry name" value="Rev_trsase/Diguanyl_cyclase"/>
</dbReference>
<dbReference type="Gene3D" id="3.30.450.20">
    <property type="entry name" value="PAS domain"/>
    <property type="match status" value="3"/>
</dbReference>
<evidence type="ECO:0000259" key="4">
    <source>
        <dbReference type="PROSITE" id="PS50883"/>
    </source>
</evidence>
<dbReference type="OrthoDB" id="9816309at2"/>
<evidence type="ECO:0008006" key="8">
    <source>
        <dbReference type="Google" id="ProtNLM"/>
    </source>
</evidence>
<dbReference type="InterPro" id="IPR035965">
    <property type="entry name" value="PAS-like_dom_sf"/>
</dbReference>
<dbReference type="InterPro" id="IPR000014">
    <property type="entry name" value="PAS"/>
</dbReference>
<dbReference type="SMART" id="SM00086">
    <property type="entry name" value="PAC"/>
    <property type="match status" value="2"/>
</dbReference>
<evidence type="ECO:0000259" key="2">
    <source>
        <dbReference type="PROSITE" id="PS50112"/>
    </source>
</evidence>
<dbReference type="Pfam" id="PF00563">
    <property type="entry name" value="EAL"/>
    <property type="match status" value="1"/>
</dbReference>
<dbReference type="PROSITE" id="PS50883">
    <property type="entry name" value="EAL"/>
    <property type="match status" value="1"/>
</dbReference>
<dbReference type="NCBIfam" id="TIGR00254">
    <property type="entry name" value="GGDEF"/>
    <property type="match status" value="1"/>
</dbReference>
<dbReference type="SUPFAM" id="SSF55785">
    <property type="entry name" value="PYP-like sensor domain (PAS domain)"/>
    <property type="match status" value="3"/>
</dbReference>
<evidence type="ECO:0000313" key="6">
    <source>
        <dbReference type="EMBL" id="OFI36071.1"/>
    </source>
</evidence>
<comment type="caution">
    <text evidence="6">The sequence shown here is derived from an EMBL/GenBank/DDBJ whole genome shotgun (WGS) entry which is preliminary data.</text>
</comment>
<feature type="domain" description="PAC" evidence="3">
    <location>
        <begin position="199"/>
        <end position="253"/>
    </location>
</feature>
<dbReference type="PROSITE" id="PS50112">
    <property type="entry name" value="PAS"/>
    <property type="match status" value="3"/>
</dbReference>
<dbReference type="SMART" id="SM00091">
    <property type="entry name" value="PAS"/>
    <property type="match status" value="3"/>
</dbReference>
<evidence type="ECO:0000313" key="7">
    <source>
        <dbReference type="Proteomes" id="UP000176037"/>
    </source>
</evidence>
<dbReference type="InterPro" id="IPR052155">
    <property type="entry name" value="Biofilm_reg_signaling"/>
</dbReference>
<feature type="domain" description="PAS" evidence="2">
    <location>
        <begin position="11"/>
        <end position="64"/>
    </location>
</feature>
<dbReference type="STRING" id="1856405.BFC17_10420"/>
<dbReference type="SMART" id="SM00267">
    <property type="entry name" value="GGDEF"/>
    <property type="match status" value="1"/>
</dbReference>
<feature type="domain" description="PAC" evidence="3">
    <location>
        <begin position="321"/>
        <end position="375"/>
    </location>
</feature>
<sequence length="815" mass="91327">MDGSNVTSLSQQNQFRNLVDSTYDPVISTDLDGRIITWNPAAASFFGYNEKDMLGKNVQSLFQPAKQHSPGCVEYLSDGHSVQTVFNKDGNVIKVPLTVFSVKDTEGKLISKCFVIRAQETLHKPAHLLKQFEAIINSSDDAIVSKTLDGTVTSWNKAAENIFGYSAQEMLGNKLLILFPADKHDEERQILQKIAIGERIDHYHTVRRHKSGRLIHVSVSISPVHDEFGHVVGAAKIARDITEKVENERTQALYKALVYSSQDAIVSITLDGHIESWNEAAEDMFGYSRAQILGQKMHILLPSERRAEEEHLIHRVRSGGAVNHFRTVRKCKNGEQIYVSVSLSPIVDDNGVTTGISKIIRDITSEIENEEIIWKQANFDVLTGLRNRSSFERTVSNFLSSADKNTSRFALMFIDLDNFKIYNDTYGHAFGDKVLIEVANVLGSTIRHSDELSRFGGDEFTVCLNSCHSVAIAESVAKNIVNNITEIRKVDGISVALTASIGISFYPNDGEELITLQQKADKAMYEAKHKGKNRFRIFSELLNAESHENYAMVEELSLAIERNQLSLAVQPIYSSEDYRLVKGEALVRWHHPQFGSVSPEVFIPLAEKHGLIQQIGNWVLAESLKKLPHWIDVFGNDFQLSINKSPFEFYDHDDCMLLLKHLLHENGLSGYNLIIEITEHSLLEHTDVTERILASYSALGVKIAIDDFGTGYSSLSYLKRYVVNILKIDRLFVAEMTANSIEYQLCKGIINLAKSIGVQVVAEGVEDDSQLALLLSMGCEFYQGYFFSKPVSVAEFGHLPGRFNHVPENLAAQPR</sequence>
<dbReference type="CDD" id="cd00130">
    <property type="entry name" value="PAS"/>
    <property type="match status" value="3"/>
</dbReference>
<dbReference type="SUPFAM" id="SSF141868">
    <property type="entry name" value="EAL domain-like"/>
    <property type="match status" value="1"/>
</dbReference>
<dbReference type="Gene3D" id="3.20.20.450">
    <property type="entry name" value="EAL domain"/>
    <property type="match status" value="1"/>
</dbReference>
<dbReference type="RefSeq" id="WP_070174914.1">
    <property type="nucleotide sequence ID" value="NZ_BMJR01000004.1"/>
</dbReference>
<gene>
    <name evidence="6" type="ORF">BFC17_10420</name>
</gene>
<evidence type="ECO:0000256" key="1">
    <source>
        <dbReference type="ARBA" id="ARBA00001946"/>
    </source>
</evidence>
<dbReference type="InterPro" id="IPR001610">
    <property type="entry name" value="PAC"/>
</dbReference>
<dbReference type="EMBL" id="MJIC01000004">
    <property type="protein sequence ID" value="OFI36071.1"/>
    <property type="molecule type" value="Genomic_DNA"/>
</dbReference>
<reference evidence="6 7" key="1">
    <citation type="submission" date="2016-09" db="EMBL/GenBank/DDBJ databases">
        <title>Alteromonas lipolytica, a new species isolated from sea water.</title>
        <authorList>
            <person name="Wu Y.-H."/>
            <person name="Cheng H."/>
            <person name="Xu X.-W."/>
        </authorList>
    </citation>
    <scope>NUCLEOTIDE SEQUENCE [LARGE SCALE GENOMIC DNA]</scope>
    <source>
        <strain evidence="6 7">JW12</strain>
    </source>
</reference>
<keyword evidence="7" id="KW-1185">Reference proteome</keyword>
<organism evidence="6 7">
    <name type="scientific">Alteromonas lipolytica</name>
    <dbReference type="NCBI Taxonomy" id="1856405"/>
    <lineage>
        <taxon>Bacteria</taxon>
        <taxon>Pseudomonadati</taxon>
        <taxon>Pseudomonadota</taxon>
        <taxon>Gammaproteobacteria</taxon>
        <taxon>Alteromonadales</taxon>
        <taxon>Alteromonadaceae</taxon>
        <taxon>Alteromonas/Salinimonas group</taxon>
        <taxon>Alteromonas</taxon>
    </lineage>
</organism>
<comment type="cofactor">
    <cofactor evidence="1">
        <name>Mg(2+)</name>
        <dbReference type="ChEBI" id="CHEBI:18420"/>
    </cofactor>
</comment>
<dbReference type="Proteomes" id="UP000176037">
    <property type="component" value="Unassembled WGS sequence"/>
</dbReference>
<dbReference type="InterPro" id="IPR000700">
    <property type="entry name" value="PAS-assoc_C"/>
</dbReference>
<dbReference type="Pfam" id="PF13426">
    <property type="entry name" value="PAS_9"/>
    <property type="match status" value="1"/>
</dbReference>
<feature type="domain" description="EAL" evidence="4">
    <location>
        <begin position="549"/>
        <end position="804"/>
    </location>
</feature>
<dbReference type="GO" id="GO:0003824">
    <property type="term" value="F:catalytic activity"/>
    <property type="evidence" value="ECO:0007669"/>
    <property type="project" value="UniProtKB-ARBA"/>
</dbReference>
<dbReference type="CDD" id="cd01949">
    <property type="entry name" value="GGDEF"/>
    <property type="match status" value="1"/>
</dbReference>
<evidence type="ECO:0000259" key="5">
    <source>
        <dbReference type="PROSITE" id="PS50887"/>
    </source>
</evidence>
<proteinExistence type="predicted"/>
<dbReference type="Gene3D" id="3.30.70.270">
    <property type="match status" value="1"/>
</dbReference>
<dbReference type="NCBIfam" id="TIGR00229">
    <property type="entry name" value="sensory_box"/>
    <property type="match status" value="3"/>
</dbReference>
<dbReference type="CDD" id="cd01948">
    <property type="entry name" value="EAL"/>
    <property type="match status" value="1"/>
</dbReference>
<dbReference type="PANTHER" id="PTHR44757:SF2">
    <property type="entry name" value="BIOFILM ARCHITECTURE MAINTENANCE PROTEIN MBAA"/>
    <property type="match status" value="1"/>
</dbReference>
<dbReference type="InterPro" id="IPR029787">
    <property type="entry name" value="Nucleotide_cyclase"/>
</dbReference>
<dbReference type="PROSITE" id="PS50887">
    <property type="entry name" value="GGDEF"/>
    <property type="match status" value="1"/>
</dbReference>
<dbReference type="Pfam" id="PF00990">
    <property type="entry name" value="GGDEF"/>
    <property type="match status" value="1"/>
</dbReference>
<dbReference type="InterPro" id="IPR035919">
    <property type="entry name" value="EAL_sf"/>
</dbReference>
<dbReference type="Pfam" id="PF00989">
    <property type="entry name" value="PAS"/>
    <property type="match status" value="2"/>
</dbReference>
<dbReference type="PROSITE" id="PS50113">
    <property type="entry name" value="PAC"/>
    <property type="match status" value="2"/>
</dbReference>
<dbReference type="SUPFAM" id="SSF55073">
    <property type="entry name" value="Nucleotide cyclase"/>
    <property type="match status" value="1"/>
</dbReference>
<feature type="domain" description="PAS" evidence="2">
    <location>
        <begin position="250"/>
        <end position="320"/>
    </location>
</feature>
<evidence type="ECO:0000259" key="3">
    <source>
        <dbReference type="PROSITE" id="PS50113"/>
    </source>
</evidence>